<dbReference type="AlphaFoldDB" id="A0A2Z6P634"/>
<reference evidence="2" key="1">
    <citation type="journal article" date="2017" name="Front. Plant Sci.">
        <title>Climate Clever Clovers: New Paradigm to Reduce the Environmental Footprint of Ruminants by Breeding Low Methanogenic Forages Utilizing Haplotype Variation.</title>
        <authorList>
            <person name="Kaur P."/>
            <person name="Appels R."/>
            <person name="Bayer P.E."/>
            <person name="Keeble-Gagnere G."/>
            <person name="Wang J."/>
            <person name="Hirakawa H."/>
            <person name="Shirasawa K."/>
            <person name="Vercoe P."/>
            <person name="Stefanova K."/>
            <person name="Durmic Z."/>
            <person name="Nichols P."/>
            <person name="Revell C."/>
            <person name="Isobe S.N."/>
            <person name="Edwards D."/>
            <person name="Erskine W."/>
        </authorList>
    </citation>
    <scope>NUCLEOTIDE SEQUENCE [LARGE SCALE GENOMIC DNA]</scope>
    <source>
        <strain evidence="2">cv. Daliak</strain>
    </source>
</reference>
<sequence length="93" mass="10674">MQLDENPAKTVKIGANLPRWVQEALICCLKANVDVFATTPEEMPGINHIVACHYLNVDTNAKYVTLRRWNSRKSTRDFNFVFAFRSKPKSLFS</sequence>
<accession>A0A2Z6P634</accession>
<evidence type="ECO:0000313" key="2">
    <source>
        <dbReference type="Proteomes" id="UP000242715"/>
    </source>
</evidence>
<gene>
    <name evidence="1" type="ORF">TSUD_99730</name>
</gene>
<protein>
    <submittedName>
        <fullName evidence="1">Uncharacterized protein</fullName>
    </submittedName>
</protein>
<dbReference type="OrthoDB" id="1738195at2759"/>
<name>A0A2Z6P634_TRISU</name>
<evidence type="ECO:0000313" key="1">
    <source>
        <dbReference type="EMBL" id="GAU51851.1"/>
    </source>
</evidence>
<proteinExistence type="predicted"/>
<dbReference type="EMBL" id="DF975735">
    <property type="protein sequence ID" value="GAU51851.1"/>
    <property type="molecule type" value="Genomic_DNA"/>
</dbReference>
<dbReference type="Proteomes" id="UP000242715">
    <property type="component" value="Unassembled WGS sequence"/>
</dbReference>
<organism evidence="1 2">
    <name type="scientific">Trifolium subterraneum</name>
    <name type="common">Subterranean clover</name>
    <dbReference type="NCBI Taxonomy" id="3900"/>
    <lineage>
        <taxon>Eukaryota</taxon>
        <taxon>Viridiplantae</taxon>
        <taxon>Streptophyta</taxon>
        <taxon>Embryophyta</taxon>
        <taxon>Tracheophyta</taxon>
        <taxon>Spermatophyta</taxon>
        <taxon>Magnoliopsida</taxon>
        <taxon>eudicotyledons</taxon>
        <taxon>Gunneridae</taxon>
        <taxon>Pentapetalae</taxon>
        <taxon>rosids</taxon>
        <taxon>fabids</taxon>
        <taxon>Fabales</taxon>
        <taxon>Fabaceae</taxon>
        <taxon>Papilionoideae</taxon>
        <taxon>50 kb inversion clade</taxon>
        <taxon>NPAAA clade</taxon>
        <taxon>Hologalegina</taxon>
        <taxon>IRL clade</taxon>
        <taxon>Trifolieae</taxon>
        <taxon>Trifolium</taxon>
    </lineage>
</organism>
<keyword evidence="2" id="KW-1185">Reference proteome</keyword>